<comment type="similarity">
    <text evidence="1">Belongs to the peptidase C48 family.</text>
</comment>
<reference evidence="6 7" key="1">
    <citation type="journal article" date="2020" name="BMC Genomics">
        <title>Intraspecific diversification of the crop wild relative Brassica cretica Lam. using demographic model selection.</title>
        <authorList>
            <person name="Kioukis A."/>
            <person name="Michalopoulou V.A."/>
            <person name="Briers L."/>
            <person name="Pirintsos S."/>
            <person name="Studholme D.J."/>
            <person name="Pavlidis P."/>
            <person name="Sarris P.F."/>
        </authorList>
    </citation>
    <scope>NUCLEOTIDE SEQUENCE [LARGE SCALE GENOMIC DNA]</scope>
    <source>
        <strain evidence="7">cv. PFS-1207/04</strain>
    </source>
</reference>
<dbReference type="Pfam" id="PF02902">
    <property type="entry name" value="Peptidase_C48"/>
    <property type="match status" value="1"/>
</dbReference>
<feature type="compositionally biased region" description="Acidic residues" evidence="4">
    <location>
        <begin position="325"/>
        <end position="359"/>
    </location>
</feature>
<feature type="compositionally biased region" description="Basic and acidic residues" evidence="4">
    <location>
        <begin position="386"/>
        <end position="395"/>
    </location>
</feature>
<dbReference type="InterPro" id="IPR038765">
    <property type="entry name" value="Papain-like_cys_pep_sf"/>
</dbReference>
<dbReference type="EMBL" id="QGKV02000832">
    <property type="protein sequence ID" value="KAF3543584.1"/>
    <property type="molecule type" value="Genomic_DNA"/>
</dbReference>
<evidence type="ECO:0000313" key="6">
    <source>
        <dbReference type="EMBL" id="KAF3543584.1"/>
    </source>
</evidence>
<protein>
    <recommendedName>
        <fullName evidence="5">Ubiquitin-like protease family profile domain-containing protein</fullName>
    </recommendedName>
</protein>
<dbReference type="Proteomes" id="UP000266723">
    <property type="component" value="Unassembled WGS sequence"/>
</dbReference>
<evidence type="ECO:0000256" key="4">
    <source>
        <dbReference type="SAM" id="MobiDB-lite"/>
    </source>
</evidence>
<keyword evidence="2" id="KW-0645">Protease</keyword>
<dbReference type="PROSITE" id="PS50600">
    <property type="entry name" value="ULP_PROTEASE"/>
    <property type="match status" value="1"/>
</dbReference>
<dbReference type="Gene3D" id="3.40.395.10">
    <property type="entry name" value="Adenoviral Proteinase, Chain A"/>
    <property type="match status" value="1"/>
</dbReference>
<evidence type="ECO:0000256" key="1">
    <source>
        <dbReference type="ARBA" id="ARBA00005234"/>
    </source>
</evidence>
<feature type="compositionally biased region" description="Acidic residues" evidence="4">
    <location>
        <begin position="374"/>
        <end position="385"/>
    </location>
</feature>
<comment type="caution">
    <text evidence="6">The sequence shown here is derived from an EMBL/GenBank/DDBJ whole genome shotgun (WGS) entry which is preliminary data.</text>
</comment>
<proteinExistence type="inferred from homology"/>
<feature type="region of interest" description="Disordered" evidence="4">
    <location>
        <begin position="325"/>
        <end position="395"/>
    </location>
</feature>
<evidence type="ECO:0000313" key="7">
    <source>
        <dbReference type="Proteomes" id="UP000266723"/>
    </source>
</evidence>
<dbReference type="SUPFAM" id="SSF54001">
    <property type="entry name" value="Cysteine proteinases"/>
    <property type="match status" value="1"/>
</dbReference>
<keyword evidence="7" id="KW-1185">Reference proteome</keyword>
<organism evidence="6 7">
    <name type="scientific">Brassica cretica</name>
    <name type="common">Mustard</name>
    <dbReference type="NCBI Taxonomy" id="69181"/>
    <lineage>
        <taxon>Eukaryota</taxon>
        <taxon>Viridiplantae</taxon>
        <taxon>Streptophyta</taxon>
        <taxon>Embryophyta</taxon>
        <taxon>Tracheophyta</taxon>
        <taxon>Spermatophyta</taxon>
        <taxon>Magnoliopsida</taxon>
        <taxon>eudicotyledons</taxon>
        <taxon>Gunneridae</taxon>
        <taxon>Pentapetalae</taxon>
        <taxon>rosids</taxon>
        <taxon>malvids</taxon>
        <taxon>Brassicales</taxon>
        <taxon>Brassicaceae</taxon>
        <taxon>Brassiceae</taxon>
        <taxon>Brassica</taxon>
    </lineage>
</organism>
<name>A0ABQ7BVQ1_BRACR</name>
<accession>A0ABQ7BVQ1</accession>
<evidence type="ECO:0000259" key="5">
    <source>
        <dbReference type="PROSITE" id="PS50600"/>
    </source>
</evidence>
<evidence type="ECO:0000256" key="3">
    <source>
        <dbReference type="ARBA" id="ARBA00022801"/>
    </source>
</evidence>
<keyword evidence="3" id="KW-0378">Hydrolase</keyword>
<feature type="domain" description="Ubiquitin-like protease family profile" evidence="5">
    <location>
        <begin position="37"/>
        <end position="253"/>
    </location>
</feature>
<dbReference type="InterPro" id="IPR003653">
    <property type="entry name" value="Peptidase_C48_C"/>
</dbReference>
<evidence type="ECO:0000256" key="2">
    <source>
        <dbReference type="ARBA" id="ARBA00022670"/>
    </source>
</evidence>
<sequence length="431" mass="49842">MGITTKVIIPNQPKRGQGYNPFAGVDRQKLSVLLDWVKLDVKWRQKVAGSSSVWFYTLLTPKEWLNDTHMDAGINLLILRYTKHLEWFRSDIICMMDDVFTQMWTAKYSEFLDSPANPDGSGKLLPLGALDYYTYEEPAYCRSDKTWALEIDEIYAPLFVKNDHWVACWISIPRRHIVIWDSDVVYMKDEEIAKTVKPIAHMLPYMLHMLSPGEDRELYTVDFTHERVSQSRVPQNKQSGDCRVYFVKYIECHALGMPFHLMTCVIRTSRQSENRDCALESKLQKKWQRQEEEDELVLVVLVDVLKGAITPTRRSSRIKNLAVQDDEVEAVTPEDDVTPEDVTPEDDDVMGEDKEDDKEDSEKDGEACLTVHEEQEEDIENENDDNEKGNKEEALNMEEYERLLAFCNNRSNRSKPLQIALNLIDSKAGSS</sequence>
<gene>
    <name evidence="6" type="ORF">DY000_02007438</name>
</gene>